<evidence type="ECO:0000313" key="2">
    <source>
        <dbReference type="EMBL" id="GET86307.1"/>
    </source>
</evidence>
<feature type="compositionally biased region" description="Basic and acidic residues" evidence="1">
    <location>
        <begin position="614"/>
        <end position="639"/>
    </location>
</feature>
<feature type="region of interest" description="Disordered" evidence="1">
    <location>
        <begin position="1"/>
        <end position="58"/>
    </location>
</feature>
<evidence type="ECO:0000313" key="3">
    <source>
        <dbReference type="Proteomes" id="UP000419144"/>
    </source>
</evidence>
<feature type="region of interest" description="Disordered" evidence="1">
    <location>
        <begin position="456"/>
        <end position="488"/>
    </location>
</feature>
<dbReference type="EMBL" id="BLBS01000010">
    <property type="protein sequence ID" value="GET86307.1"/>
    <property type="molecule type" value="Genomic_DNA"/>
</dbReference>
<feature type="region of interest" description="Disordered" evidence="1">
    <location>
        <begin position="125"/>
        <end position="235"/>
    </location>
</feature>
<feature type="compositionally biased region" description="Acidic residues" evidence="1">
    <location>
        <begin position="177"/>
        <end position="186"/>
    </location>
</feature>
<feature type="compositionally biased region" description="Polar residues" evidence="1">
    <location>
        <begin position="354"/>
        <end position="377"/>
    </location>
</feature>
<feature type="compositionally biased region" description="Basic and acidic residues" evidence="1">
    <location>
        <begin position="590"/>
        <end position="601"/>
    </location>
</feature>
<feature type="compositionally biased region" description="Basic and acidic residues" evidence="1">
    <location>
        <begin position="218"/>
        <end position="234"/>
    </location>
</feature>
<feature type="compositionally biased region" description="Polar residues" evidence="1">
    <location>
        <begin position="824"/>
        <end position="840"/>
    </location>
</feature>
<feature type="region of interest" description="Disordered" evidence="1">
    <location>
        <begin position="297"/>
        <end position="377"/>
    </location>
</feature>
<dbReference type="Proteomes" id="UP000419144">
    <property type="component" value="Unassembled WGS sequence"/>
</dbReference>
<evidence type="ECO:0000256" key="1">
    <source>
        <dbReference type="SAM" id="MobiDB-lite"/>
    </source>
</evidence>
<feature type="region of interest" description="Disordered" evidence="1">
    <location>
        <begin position="801"/>
        <end position="840"/>
    </location>
</feature>
<feature type="compositionally biased region" description="Polar residues" evidence="1">
    <location>
        <begin position="1"/>
        <end position="13"/>
    </location>
</feature>
<dbReference type="OrthoDB" id="263579at2759"/>
<feature type="compositionally biased region" description="Basic and acidic residues" evidence="1">
    <location>
        <begin position="652"/>
        <end position="669"/>
    </location>
</feature>
<sequence length="1093" mass="118734">MTSPTYSHASNTSSRRHHTPLLQERSNSLTRRQEMLKLQSGQSTPLRYSTSQQDEGADADAAMPGTVVVCGVRSAFPLIPLDEAQIASGSAILESTSSRSSPSPLCGVPCVRRPLSPTAATLFQRQHSSTGVTGDEPHVSDNTKAAGLPPSLLTRHRATRDTTGRPPPVRPCKGEEQFSEFDGEAGAEERSFSGELEKDDGLEAGDARSATPSAASPRESERCSSEEGTGRSDVSEVIQPFVASGDDASPPSCTERALTSSQVVTACVPAHAIEKTVMAHTPLSRHSTFNADRSLEELRNDQPASVEAHPRHSRHPTQESPESDRDDGEGRRASQPADDSFPQGCHAQLEQAAVSPNASTTMTTHRQSVQTTDAHVSKTDAASATLTEQMHMKTEEGCDSSGARNEARVAHGDVMPGVLRTVEPRLMSASSDGYSRRQGAGKGSIHAGAAEVEVAHSSSWQTQSPRVLSASEARHASRQVVESADPWYTDADQQPSLLRTVNSRSLLGSASSVSGGNSRRNIYGSLVEHHSDSPVQAATAPTVEQASPTTTAEVSADQLPSQCAGAEQRPSFHASRHASYVGTSDGGEEDGGHPSQEKQSDPKGAMESTATGADDCRRDGVDEVPPRHWPHTPEEKPDGEAGMDDINTMQEGKNESEEHQQRHAEEKHPVGAVGMRGSDSSDRSLPWCRPQVQVSALRLHQICSSFSSVHENETETHQDEPIDVHEKDTSTEYISCYDVACQTSQHLLMPFRKECQMPAESRQEASGEDDVGKAGPLDPHYVGTSRWMCAAGICPECHPRKKVKGGSSSGFRRRSKRTWPLAPPTTSGYSAPPRSSQLQRLQAPVRASTAGRNACLPPLRSSFSASTRTHHKLPPASSCQQHVQRAPYARQCNAYTSNSQSGGYHHRRDRYPSPITPYHSGYSFMQELEAQQRQRQRYLQDLQMEQRARRGGTGGAYTPLLLLTSHLMRSKEWATGKEPRSYRYCDLESQQMMVHTGIGRTDFELENYNDTLHGAPLIREEEDEDDEANAVEPWKIHEVHQQAQLHNPTGAFIPVTGSGNVTTTTTTATSSRNYHAHRPGTGSVKTSQRYVLC</sequence>
<gene>
    <name evidence="2" type="ORF">LtaPh_0905500</name>
</gene>
<feature type="compositionally biased region" description="Basic and acidic residues" evidence="1">
    <location>
        <begin position="187"/>
        <end position="201"/>
    </location>
</feature>
<comment type="caution">
    <text evidence="2">The sequence shown here is derived from an EMBL/GenBank/DDBJ whole genome shotgun (WGS) entry which is preliminary data.</text>
</comment>
<organism evidence="2 3">
    <name type="scientific">Leishmania tarentolae</name>
    <name type="common">Sauroleishmania tarentolae</name>
    <dbReference type="NCBI Taxonomy" id="5689"/>
    <lineage>
        <taxon>Eukaryota</taxon>
        <taxon>Discoba</taxon>
        <taxon>Euglenozoa</taxon>
        <taxon>Kinetoplastea</taxon>
        <taxon>Metakinetoplastina</taxon>
        <taxon>Trypanosomatida</taxon>
        <taxon>Trypanosomatidae</taxon>
        <taxon>Leishmaniinae</taxon>
        <taxon>Leishmania</taxon>
        <taxon>lizard Leishmania</taxon>
    </lineage>
</organism>
<dbReference type="VEuPathDB" id="TriTrypDB:LtaPh_0905500"/>
<keyword evidence="3" id="KW-1185">Reference proteome</keyword>
<feature type="compositionally biased region" description="Low complexity" evidence="1">
    <location>
        <begin position="207"/>
        <end position="217"/>
    </location>
</feature>
<feature type="region of interest" description="Disordered" evidence="1">
    <location>
        <begin position="758"/>
        <end position="777"/>
    </location>
</feature>
<accession>A0A640KF01</accession>
<feature type="compositionally biased region" description="Polar residues" evidence="1">
    <location>
        <begin position="542"/>
        <end position="561"/>
    </location>
</feature>
<protein>
    <submittedName>
        <fullName evidence="2">Uncharacterized protein</fullName>
    </submittedName>
</protein>
<feature type="compositionally biased region" description="Polar residues" evidence="1">
    <location>
        <begin position="39"/>
        <end position="54"/>
    </location>
</feature>
<dbReference type="AlphaFoldDB" id="A0A640KF01"/>
<name>A0A640KF01_LEITA</name>
<proteinExistence type="predicted"/>
<feature type="compositionally biased region" description="Polar residues" evidence="1">
    <location>
        <begin position="456"/>
        <end position="466"/>
    </location>
</feature>
<feature type="region of interest" description="Disordered" evidence="1">
    <location>
        <begin position="532"/>
        <end position="685"/>
    </location>
</feature>
<reference evidence="2" key="1">
    <citation type="submission" date="2019-11" db="EMBL/GenBank/DDBJ databases">
        <title>Leishmania tarentolae CDS.</title>
        <authorList>
            <person name="Goto Y."/>
            <person name="Yamagishi J."/>
        </authorList>
    </citation>
    <scope>NUCLEOTIDE SEQUENCE [LARGE SCALE GENOMIC DNA]</scope>
    <source>
        <strain evidence="2">Parrot Tar II</strain>
    </source>
</reference>